<dbReference type="Gene3D" id="2.60.40.10">
    <property type="entry name" value="Immunoglobulins"/>
    <property type="match status" value="1"/>
</dbReference>
<evidence type="ECO:0000259" key="2">
    <source>
        <dbReference type="PROSITE" id="PS50853"/>
    </source>
</evidence>
<name>A0ABQ9K3Y7_9CUCU</name>
<dbReference type="EMBL" id="JAPWTJ010000019">
    <property type="protein sequence ID" value="KAJ8985138.1"/>
    <property type="molecule type" value="Genomic_DNA"/>
</dbReference>
<proteinExistence type="predicted"/>
<evidence type="ECO:0000313" key="4">
    <source>
        <dbReference type="Proteomes" id="UP001162164"/>
    </source>
</evidence>
<dbReference type="SUPFAM" id="SSF49265">
    <property type="entry name" value="Fibronectin type III"/>
    <property type="match status" value="1"/>
</dbReference>
<evidence type="ECO:0000313" key="3">
    <source>
        <dbReference type="EMBL" id="KAJ8985138.1"/>
    </source>
</evidence>
<dbReference type="InterPro" id="IPR036116">
    <property type="entry name" value="FN3_sf"/>
</dbReference>
<protein>
    <recommendedName>
        <fullName evidence="2">Fibronectin type-III domain-containing protein</fullName>
    </recommendedName>
</protein>
<reference evidence="3" key="1">
    <citation type="journal article" date="2023" name="Insect Mol. Biol.">
        <title>Genome sequencing provides insights into the evolution of gene families encoding plant cell wall-degrading enzymes in longhorned beetles.</title>
        <authorList>
            <person name="Shin N.R."/>
            <person name="Okamura Y."/>
            <person name="Kirsch R."/>
            <person name="Pauchet Y."/>
        </authorList>
    </citation>
    <scope>NUCLEOTIDE SEQUENCE</scope>
    <source>
        <strain evidence="3">MMC_N1</strain>
    </source>
</reference>
<dbReference type="InterPro" id="IPR013783">
    <property type="entry name" value="Ig-like_fold"/>
</dbReference>
<keyword evidence="1" id="KW-0732">Signal</keyword>
<dbReference type="CDD" id="cd00063">
    <property type="entry name" value="FN3"/>
    <property type="match status" value="1"/>
</dbReference>
<comment type="caution">
    <text evidence="3">The sequence shown here is derived from an EMBL/GenBank/DDBJ whole genome shotgun (WGS) entry which is preliminary data.</text>
</comment>
<feature type="signal peptide" evidence="1">
    <location>
        <begin position="1"/>
        <end position="18"/>
    </location>
</feature>
<gene>
    <name evidence="3" type="ORF">NQ317_012789</name>
</gene>
<feature type="chain" id="PRO_5047047810" description="Fibronectin type-III domain-containing protein" evidence="1">
    <location>
        <begin position="19"/>
        <end position="305"/>
    </location>
</feature>
<organism evidence="3 4">
    <name type="scientific">Molorchus minor</name>
    <dbReference type="NCBI Taxonomy" id="1323400"/>
    <lineage>
        <taxon>Eukaryota</taxon>
        <taxon>Metazoa</taxon>
        <taxon>Ecdysozoa</taxon>
        <taxon>Arthropoda</taxon>
        <taxon>Hexapoda</taxon>
        <taxon>Insecta</taxon>
        <taxon>Pterygota</taxon>
        <taxon>Neoptera</taxon>
        <taxon>Endopterygota</taxon>
        <taxon>Coleoptera</taxon>
        <taxon>Polyphaga</taxon>
        <taxon>Cucujiformia</taxon>
        <taxon>Chrysomeloidea</taxon>
        <taxon>Cerambycidae</taxon>
        <taxon>Lamiinae</taxon>
        <taxon>Monochamini</taxon>
        <taxon>Molorchus</taxon>
    </lineage>
</organism>
<accession>A0ABQ9K3Y7</accession>
<sequence>MSTKFYFLICILSRVAVTQITSETCRPSLLWNVDLSDDYILSWQPSANEECEIIFYMVQMRHNVNSTEYAFEVEDTSMDIGFLPACESMRFIIQPVSSDHVVGNGMTFHKILPLPIDANLTITSFNVTELDQEMLLEWDIDEKWIDCAKHYRLVIYNEDNDAPIDRYVQTNSASISSLAACGSYMFTVTPMYNVETPGPLHSVEYVAPPARMSSPTLQAINLGTTSVDLTWALDDLSQNRCPVSSILISSSNFNNTYPITNQNDRTITVTVTGLQPNSINVLNVTVENSAGLSDPVVIAVQTAEN</sequence>
<keyword evidence="4" id="KW-1185">Reference proteome</keyword>
<dbReference type="PROSITE" id="PS50853">
    <property type="entry name" value="FN3"/>
    <property type="match status" value="1"/>
</dbReference>
<evidence type="ECO:0000256" key="1">
    <source>
        <dbReference type="SAM" id="SignalP"/>
    </source>
</evidence>
<dbReference type="Proteomes" id="UP001162164">
    <property type="component" value="Unassembled WGS sequence"/>
</dbReference>
<dbReference type="InterPro" id="IPR003961">
    <property type="entry name" value="FN3_dom"/>
</dbReference>
<feature type="domain" description="Fibronectin type-III" evidence="2">
    <location>
        <begin position="211"/>
        <end position="305"/>
    </location>
</feature>